<dbReference type="AlphaFoldDB" id="A0A7U4E5R2"/>
<evidence type="ECO:0000313" key="2">
    <source>
        <dbReference type="EMBL" id="AEI48404.1"/>
    </source>
</evidence>
<dbReference type="KEGG" id="rsi:Runsl_1986"/>
<dbReference type="NCBIfam" id="TIGR04193">
    <property type="entry name" value="SPASM_w_grasp"/>
    <property type="match status" value="1"/>
</dbReference>
<dbReference type="Pfam" id="PF13186">
    <property type="entry name" value="SPASM"/>
    <property type="match status" value="1"/>
</dbReference>
<keyword evidence="3" id="KW-1185">Reference proteome</keyword>
<name>A0A7U4E5R2_RUNSL</name>
<accession>A0A7U4E5R2</accession>
<dbReference type="SUPFAM" id="SSF102114">
    <property type="entry name" value="Radical SAM enzymes"/>
    <property type="match status" value="1"/>
</dbReference>
<dbReference type="InterPro" id="IPR023885">
    <property type="entry name" value="4Fe4S-binding_SPASM_dom"/>
</dbReference>
<reference evidence="2 3" key="2">
    <citation type="journal article" date="2012" name="Stand. Genomic Sci.">
        <title>Complete genome sequence of the aquatic bacterium Runella slithyformis type strain (LSU 4(T)).</title>
        <authorList>
            <person name="Copeland A."/>
            <person name="Zhang X."/>
            <person name="Misra M."/>
            <person name="Lapidus A."/>
            <person name="Nolan M."/>
            <person name="Lucas S."/>
            <person name="Deshpande S."/>
            <person name="Cheng J.F."/>
            <person name="Tapia R."/>
            <person name="Goodwin L.A."/>
            <person name="Pitluck S."/>
            <person name="Liolios K."/>
            <person name="Pagani I."/>
            <person name="Ivanova N."/>
            <person name="Mikhailova N."/>
            <person name="Pati A."/>
            <person name="Chen A."/>
            <person name="Palaniappan K."/>
            <person name="Land M."/>
            <person name="Hauser L."/>
            <person name="Pan C."/>
            <person name="Jeffries C.D."/>
            <person name="Detter J.C."/>
            <person name="Brambilla E.M."/>
            <person name="Rohde M."/>
            <person name="Djao O.D."/>
            <person name="Goker M."/>
            <person name="Sikorski J."/>
            <person name="Tindall B.J."/>
            <person name="Woyke T."/>
            <person name="Bristow J."/>
            <person name="Eisen J.A."/>
            <person name="Markowitz V."/>
            <person name="Hugenholtz P."/>
            <person name="Kyrpides N.C."/>
            <person name="Klenk H.P."/>
            <person name="Mavromatis K."/>
        </authorList>
    </citation>
    <scope>NUCLEOTIDE SEQUENCE [LARGE SCALE GENOMIC DNA]</scope>
    <source>
        <strain evidence="3">ATCC 29530 / DSM 19594 / LMG 11500 / NCIMB 11436 / LSU 4</strain>
    </source>
</reference>
<feature type="domain" description="4Fe4S-binding SPASM" evidence="1">
    <location>
        <begin position="99"/>
        <end position="156"/>
    </location>
</feature>
<organism evidence="2 3">
    <name type="scientific">Runella slithyformis (strain ATCC 29530 / DSM 19594 / LMG 11500 / NCIMB 11436 / LSU 4)</name>
    <dbReference type="NCBI Taxonomy" id="761193"/>
    <lineage>
        <taxon>Bacteria</taxon>
        <taxon>Pseudomonadati</taxon>
        <taxon>Bacteroidota</taxon>
        <taxon>Cytophagia</taxon>
        <taxon>Cytophagales</taxon>
        <taxon>Spirosomataceae</taxon>
        <taxon>Runella</taxon>
    </lineage>
</organism>
<reference evidence="3" key="1">
    <citation type="submission" date="2011-06" db="EMBL/GenBank/DDBJ databases">
        <title>The complete genome of chromosome of Runella slithyformis DSM 19594.</title>
        <authorList>
            <consortium name="US DOE Joint Genome Institute (JGI-PGF)"/>
            <person name="Lucas S."/>
            <person name="Han J."/>
            <person name="Lapidus A."/>
            <person name="Bruce D."/>
            <person name="Goodwin L."/>
            <person name="Pitluck S."/>
            <person name="Peters L."/>
            <person name="Kyrpides N."/>
            <person name="Mavromatis K."/>
            <person name="Ivanova N."/>
            <person name="Ovchinnikova G."/>
            <person name="Zhang X."/>
            <person name="Misra M."/>
            <person name="Detter J.C."/>
            <person name="Tapia R."/>
            <person name="Han C."/>
            <person name="Land M."/>
            <person name="Hauser L."/>
            <person name="Markowitz V."/>
            <person name="Cheng J.-F."/>
            <person name="Hugenholtz P."/>
            <person name="Woyke T."/>
            <person name="Wu D."/>
            <person name="Tindall B."/>
            <person name="Faehrich R."/>
            <person name="Brambilla E."/>
            <person name="Klenk H.-P."/>
            <person name="Eisen J.A."/>
        </authorList>
    </citation>
    <scope>NUCLEOTIDE SEQUENCE [LARGE SCALE GENOMIC DNA]</scope>
    <source>
        <strain evidence="3">ATCC 29530 / DSM 19594 / LMG 11500 / NCIMB 11436 / LSU 4</strain>
    </source>
</reference>
<protein>
    <recommendedName>
        <fullName evidence="1">4Fe4S-binding SPASM domain-containing protein</fullName>
    </recommendedName>
</protein>
<dbReference type="RefSeq" id="WP_013927716.1">
    <property type="nucleotide sequence ID" value="NC_015703.1"/>
</dbReference>
<evidence type="ECO:0000313" key="3">
    <source>
        <dbReference type="Proteomes" id="UP000000493"/>
    </source>
</evidence>
<proteinExistence type="predicted"/>
<sequence>MSIHATKPFDTSKIRSIDVILPLNLTLTKEFLEILLLKYQRINKIVLHSADKFTSYENPQIFITPQVIDSKKCCGQISSDYFSINLSTFTESQKHNTCLNRKISIDAEGNIKNCPSMTKSYGNIRDTTLREAIEKQGFKDVWYIHKDQIEVCKDCEFHHICTDCRAYIQDPNNIYSKPAKCSYDPYTATWGEANPTNNPLHGQ</sequence>
<dbReference type="EMBL" id="CP002859">
    <property type="protein sequence ID" value="AEI48404.1"/>
    <property type="molecule type" value="Genomic_DNA"/>
</dbReference>
<dbReference type="InterPro" id="IPR013785">
    <property type="entry name" value="Aldolase_TIM"/>
</dbReference>
<gene>
    <name evidence="2" type="ordered locus">Runsl_1986</name>
</gene>
<dbReference type="Proteomes" id="UP000000493">
    <property type="component" value="Chromosome"/>
</dbReference>
<dbReference type="Gene3D" id="3.20.20.70">
    <property type="entry name" value="Aldolase class I"/>
    <property type="match status" value="1"/>
</dbReference>
<dbReference type="InterPro" id="IPR058240">
    <property type="entry name" value="rSAM_sf"/>
</dbReference>
<dbReference type="InterPro" id="IPR026497">
    <property type="entry name" value="GRASP-with-SPASM"/>
</dbReference>
<evidence type="ECO:0000259" key="1">
    <source>
        <dbReference type="Pfam" id="PF13186"/>
    </source>
</evidence>
<dbReference type="NCBIfam" id="TIGR04085">
    <property type="entry name" value="rSAM_more_4Fe4S"/>
    <property type="match status" value="1"/>
</dbReference>